<comment type="caution">
    <text evidence="2">The sequence shown here is derived from an EMBL/GenBank/DDBJ whole genome shotgun (WGS) entry which is preliminary data.</text>
</comment>
<dbReference type="Gene3D" id="3.40.250.10">
    <property type="entry name" value="Rhodanese-like domain"/>
    <property type="match status" value="1"/>
</dbReference>
<keyword evidence="3" id="KW-1185">Reference proteome</keyword>
<dbReference type="GeneID" id="29418139"/>
<dbReference type="SUPFAM" id="SSF52821">
    <property type="entry name" value="Rhodanese/Cell cycle control phosphatase"/>
    <property type="match status" value="1"/>
</dbReference>
<dbReference type="OrthoDB" id="9800872at2"/>
<gene>
    <name evidence="2" type="ORF">CTDIVETGP_0872</name>
</gene>
<dbReference type="InterPro" id="IPR050229">
    <property type="entry name" value="GlpE_sulfurtransferase"/>
</dbReference>
<sequence length="112" mass="12974">MHNANLPYEKHSMKITQDDLKKILESENSPIFIDLRTPTEFSQGHIMKSKNIPIEVFKEVIIKMNLDLKSPIILYCRTGRKSGIAANILYELGFKKIYNFGGINNWNYALEK</sequence>
<dbReference type="CDD" id="cd00158">
    <property type="entry name" value="RHOD"/>
    <property type="match status" value="1"/>
</dbReference>
<accession>W6NFH0</accession>
<dbReference type="PROSITE" id="PS50206">
    <property type="entry name" value="RHODANESE_3"/>
    <property type="match status" value="1"/>
</dbReference>
<protein>
    <submittedName>
        <fullName evidence="2">Phage shock protein E</fullName>
    </submittedName>
</protein>
<evidence type="ECO:0000259" key="1">
    <source>
        <dbReference type="PROSITE" id="PS50206"/>
    </source>
</evidence>
<reference evidence="2 3" key="1">
    <citation type="journal article" date="2015" name="Genome Announc.">
        <title>Draft Genome Sequence of Clostridium tyrobutyricum Strain DIVETGP, Isolated from Cow's Milk for Grana Padano Production.</title>
        <authorList>
            <person name="Soggiu A."/>
            <person name="Piras C."/>
            <person name="Gaiarsa S."/>
            <person name="Sassera D."/>
            <person name="Roncada P."/>
            <person name="Bendixen E."/>
            <person name="Brasca M."/>
            <person name="Bonizzi L."/>
        </authorList>
    </citation>
    <scope>NUCLEOTIDE SEQUENCE [LARGE SCALE GENOMIC DNA]</scope>
    <source>
        <strain evidence="2 3">DIVETGP</strain>
    </source>
</reference>
<dbReference type="AlphaFoldDB" id="W6NFH0"/>
<evidence type="ECO:0000313" key="2">
    <source>
        <dbReference type="EMBL" id="CDL90802.1"/>
    </source>
</evidence>
<dbReference type="Proteomes" id="UP000019482">
    <property type="component" value="Unassembled WGS sequence"/>
</dbReference>
<name>W6NFH0_CLOTY</name>
<dbReference type="RefSeq" id="WP_017750535.1">
    <property type="nucleotide sequence ID" value="NZ_CBXI010000010.1"/>
</dbReference>
<dbReference type="EMBL" id="CBXI010000010">
    <property type="protein sequence ID" value="CDL90802.1"/>
    <property type="molecule type" value="Genomic_DNA"/>
</dbReference>
<organism evidence="2 3">
    <name type="scientific">Clostridium tyrobutyricum DIVETGP</name>
    <dbReference type="NCBI Taxonomy" id="1408889"/>
    <lineage>
        <taxon>Bacteria</taxon>
        <taxon>Bacillati</taxon>
        <taxon>Bacillota</taxon>
        <taxon>Clostridia</taxon>
        <taxon>Eubacteriales</taxon>
        <taxon>Clostridiaceae</taxon>
        <taxon>Clostridium</taxon>
    </lineage>
</organism>
<dbReference type="Pfam" id="PF00581">
    <property type="entry name" value="Rhodanese"/>
    <property type="match status" value="1"/>
</dbReference>
<evidence type="ECO:0000313" key="3">
    <source>
        <dbReference type="Proteomes" id="UP000019482"/>
    </source>
</evidence>
<proteinExistence type="predicted"/>
<dbReference type="InterPro" id="IPR001763">
    <property type="entry name" value="Rhodanese-like_dom"/>
</dbReference>
<feature type="domain" description="Rhodanese" evidence="1">
    <location>
        <begin position="26"/>
        <end position="112"/>
    </location>
</feature>
<dbReference type="PANTHER" id="PTHR43031">
    <property type="entry name" value="FAD-DEPENDENT OXIDOREDUCTASE"/>
    <property type="match status" value="1"/>
</dbReference>
<dbReference type="InterPro" id="IPR036873">
    <property type="entry name" value="Rhodanese-like_dom_sf"/>
</dbReference>
<dbReference type="PANTHER" id="PTHR43031:SF1">
    <property type="entry name" value="PYRIDINE NUCLEOTIDE-DISULPHIDE OXIDOREDUCTASE"/>
    <property type="match status" value="1"/>
</dbReference>
<dbReference type="SMART" id="SM00450">
    <property type="entry name" value="RHOD"/>
    <property type="match status" value="1"/>
</dbReference>